<evidence type="ECO:0000256" key="1">
    <source>
        <dbReference type="ARBA" id="ARBA00004141"/>
    </source>
</evidence>
<feature type="transmembrane region" description="Helical" evidence="5">
    <location>
        <begin position="419"/>
        <end position="439"/>
    </location>
</feature>
<feature type="transmembrane region" description="Helical" evidence="5">
    <location>
        <begin position="220"/>
        <end position="242"/>
    </location>
</feature>
<dbReference type="SUPFAM" id="SSF103473">
    <property type="entry name" value="MFS general substrate transporter"/>
    <property type="match status" value="1"/>
</dbReference>
<dbReference type="OMA" id="ANKWIAY"/>
<dbReference type="Gene3D" id="1.20.1250.20">
    <property type="entry name" value="MFS general substrate transporter like domains"/>
    <property type="match status" value="1"/>
</dbReference>
<dbReference type="GO" id="GO:0016020">
    <property type="term" value="C:membrane"/>
    <property type="evidence" value="ECO:0007669"/>
    <property type="project" value="UniProtKB-SubCell"/>
</dbReference>
<evidence type="ECO:0000256" key="4">
    <source>
        <dbReference type="ARBA" id="ARBA00023136"/>
    </source>
</evidence>
<keyword evidence="8" id="KW-1185">Reference proteome</keyword>
<dbReference type="GO" id="GO:0022857">
    <property type="term" value="F:transmembrane transporter activity"/>
    <property type="evidence" value="ECO:0007669"/>
    <property type="project" value="InterPro"/>
</dbReference>
<feature type="transmembrane region" description="Helical" evidence="5">
    <location>
        <begin position="165"/>
        <end position="184"/>
    </location>
</feature>
<feature type="domain" description="Major facilitator superfamily (MFS) profile" evidence="6">
    <location>
        <begin position="97"/>
        <end position="534"/>
    </location>
</feature>
<dbReference type="PROSITE" id="PS50850">
    <property type="entry name" value="MFS"/>
    <property type="match status" value="1"/>
</dbReference>
<feature type="transmembrane region" description="Helical" evidence="5">
    <location>
        <begin position="508"/>
        <end position="530"/>
    </location>
</feature>
<comment type="caution">
    <text evidence="7">The sequence shown here is derived from an EMBL/GenBank/DDBJ whole genome shotgun (WGS) entry which is preliminary data.</text>
</comment>
<dbReference type="InterPro" id="IPR005828">
    <property type="entry name" value="MFS_sugar_transport-like"/>
</dbReference>
<feature type="transmembrane region" description="Helical" evidence="5">
    <location>
        <begin position="392"/>
        <end position="412"/>
    </location>
</feature>
<evidence type="ECO:0000259" key="6">
    <source>
        <dbReference type="PROSITE" id="PS50850"/>
    </source>
</evidence>
<protein>
    <recommendedName>
        <fullName evidence="6">Major facilitator superfamily (MFS) profile domain-containing protein</fullName>
    </recommendedName>
</protein>
<dbReference type="STRING" id="6832.A0A553P4U0"/>
<keyword evidence="4 5" id="KW-0472">Membrane</keyword>
<dbReference type="PANTHER" id="PTHR24064">
    <property type="entry name" value="SOLUTE CARRIER FAMILY 22 MEMBER"/>
    <property type="match status" value="1"/>
</dbReference>
<dbReference type="Pfam" id="PF00083">
    <property type="entry name" value="Sugar_tr"/>
    <property type="match status" value="1"/>
</dbReference>
<dbReference type="OrthoDB" id="6376784at2759"/>
<evidence type="ECO:0000256" key="5">
    <source>
        <dbReference type="SAM" id="Phobius"/>
    </source>
</evidence>
<name>A0A553P4U0_TIGCA</name>
<feature type="transmembrane region" description="Helical" evidence="5">
    <location>
        <begin position="280"/>
        <end position="298"/>
    </location>
</feature>
<dbReference type="Proteomes" id="UP000318571">
    <property type="component" value="Chromosome 7"/>
</dbReference>
<feature type="transmembrane region" description="Helical" evidence="5">
    <location>
        <begin position="25"/>
        <end position="43"/>
    </location>
</feature>
<dbReference type="AlphaFoldDB" id="A0A553P4U0"/>
<evidence type="ECO:0000313" key="8">
    <source>
        <dbReference type="Proteomes" id="UP000318571"/>
    </source>
</evidence>
<gene>
    <name evidence="7" type="ORF">TCAL_01135</name>
</gene>
<dbReference type="EMBL" id="VCGU01000008">
    <property type="protein sequence ID" value="TRY72714.1"/>
    <property type="molecule type" value="Genomic_DNA"/>
</dbReference>
<evidence type="ECO:0000256" key="2">
    <source>
        <dbReference type="ARBA" id="ARBA00022692"/>
    </source>
</evidence>
<feature type="transmembrane region" description="Helical" evidence="5">
    <location>
        <begin position="363"/>
        <end position="380"/>
    </location>
</feature>
<proteinExistence type="predicted"/>
<comment type="subcellular location">
    <subcellularLocation>
        <location evidence="1">Membrane</location>
        <topology evidence="1">Multi-pass membrane protein</topology>
    </subcellularLocation>
</comment>
<feature type="transmembrane region" description="Helical" evidence="5">
    <location>
        <begin position="254"/>
        <end position="274"/>
    </location>
</feature>
<sequence length="558" mass="63166">MTVKKLVPPPDPLIRIIGDVGRFQLTLFFITGLSIVIHSWAMLANKWIAYPVDFWCEKPEYLVEVEPKNWVDIYAPYAKGYTPTERSTKLIDEMENGILETIALPIGDKYDRCRIFEMDYYIGRPNRTENLARKCMEFEYDSSAYQNTITERFGLICEYQTYPRLGQSIFFAGTFFGVFTSGYLSDHFGRMKAYRLFLFLWVVFGIAGAFAPDFWSWSLFRFICGGASIAFNTCQTVYCVELAGFRWRSYTNSFFRAFPFALGHVTLGLLVYLIPNMVHLEIFIGCSGIPFLIISFFLPESPKWLLVNGRYDEAITIIERACKVNGIVPKQEDLDALKEIHDETGDTGKTWLLFKHPGIRRNMIIMNYCWFCFSMAYFGLIYNTPAFDLDPILVFVIPAILDFPVVLSYPFFENSFGRKAMLTGSLLVAGFFLLMTITVPAGWPVIILSTIGLKAAGTAFDGGYCFTRELAPTFLRGSALSLVSGSARLGSVLSPLVASIHIDGSLNVILPVLIYGGLTMIAAITSVWLWPETLNTTLPDNLEEAETQANTRNRWTYC</sequence>
<keyword evidence="3 5" id="KW-1133">Transmembrane helix</keyword>
<accession>A0A553P4U0</accession>
<evidence type="ECO:0000256" key="3">
    <source>
        <dbReference type="ARBA" id="ARBA00022989"/>
    </source>
</evidence>
<feature type="transmembrane region" description="Helical" evidence="5">
    <location>
        <begin position="196"/>
        <end position="214"/>
    </location>
</feature>
<reference evidence="7 8" key="1">
    <citation type="journal article" date="2018" name="Nat. Ecol. Evol.">
        <title>Genomic signatures of mitonuclear coevolution across populations of Tigriopus californicus.</title>
        <authorList>
            <person name="Barreto F.S."/>
            <person name="Watson E.T."/>
            <person name="Lima T.G."/>
            <person name="Willett C.S."/>
            <person name="Edmands S."/>
            <person name="Li W."/>
            <person name="Burton R.S."/>
        </authorList>
    </citation>
    <scope>NUCLEOTIDE SEQUENCE [LARGE SCALE GENOMIC DNA]</scope>
    <source>
        <strain evidence="7 8">San Diego</strain>
    </source>
</reference>
<organism evidence="7 8">
    <name type="scientific">Tigriopus californicus</name>
    <name type="common">Marine copepod</name>
    <dbReference type="NCBI Taxonomy" id="6832"/>
    <lineage>
        <taxon>Eukaryota</taxon>
        <taxon>Metazoa</taxon>
        <taxon>Ecdysozoa</taxon>
        <taxon>Arthropoda</taxon>
        <taxon>Crustacea</taxon>
        <taxon>Multicrustacea</taxon>
        <taxon>Hexanauplia</taxon>
        <taxon>Copepoda</taxon>
        <taxon>Harpacticoida</taxon>
        <taxon>Harpacticidae</taxon>
        <taxon>Tigriopus</taxon>
    </lineage>
</organism>
<dbReference type="InterPro" id="IPR036259">
    <property type="entry name" value="MFS_trans_sf"/>
</dbReference>
<dbReference type="InterPro" id="IPR020846">
    <property type="entry name" value="MFS_dom"/>
</dbReference>
<keyword evidence="2 5" id="KW-0812">Transmembrane</keyword>
<evidence type="ECO:0000313" key="7">
    <source>
        <dbReference type="EMBL" id="TRY72714.1"/>
    </source>
</evidence>